<dbReference type="EMBL" id="VORO01000004">
    <property type="protein sequence ID" value="TXD90150.1"/>
    <property type="molecule type" value="Genomic_DNA"/>
</dbReference>
<dbReference type="RefSeq" id="WP_147089819.1">
    <property type="nucleotide sequence ID" value="NZ_VORM01000004.1"/>
</dbReference>
<evidence type="ECO:0000313" key="2">
    <source>
        <dbReference type="EMBL" id="TXD90150.1"/>
    </source>
</evidence>
<keyword evidence="3" id="KW-1185">Reference proteome</keyword>
<evidence type="ECO:0000256" key="1">
    <source>
        <dbReference type="SAM" id="Phobius"/>
    </source>
</evidence>
<reference evidence="2 3" key="1">
    <citation type="submission" date="2019-08" db="EMBL/GenBank/DDBJ databases">
        <title>Genomes of Subsaximicrobium wynnwilliamsii strains.</title>
        <authorList>
            <person name="Bowman J.P."/>
        </authorList>
    </citation>
    <scope>NUCLEOTIDE SEQUENCE [LARGE SCALE GENOMIC DNA]</scope>
    <source>
        <strain evidence="2 3">2-80-2</strain>
    </source>
</reference>
<accession>A0A5C6ZN91</accession>
<proteinExistence type="predicted"/>
<protein>
    <recommendedName>
        <fullName evidence="4">Lipoyl-binding domain-containing protein</fullName>
    </recommendedName>
</protein>
<gene>
    <name evidence="2" type="ORF">ESY86_05230</name>
</gene>
<sequence>MECQNGKNLYASKKLVADGAEVKEGQEIALVTIDEDQVETVKALTNGTIKFLMEEGPFIFNSDSGKELIEQGAHYLAEIKYDTPVPLRHPNGDIRENQIPFIVVWLILGATFFTFRMGIIKISRGFTSNFLIT</sequence>
<comment type="caution">
    <text evidence="2">The sequence shown here is derived from an EMBL/GenBank/DDBJ whole genome shotgun (WGS) entry which is preliminary data.</text>
</comment>
<organism evidence="2 3">
    <name type="scientific">Subsaximicrobium wynnwilliamsii</name>
    <dbReference type="NCBI Taxonomy" id="291179"/>
    <lineage>
        <taxon>Bacteria</taxon>
        <taxon>Pseudomonadati</taxon>
        <taxon>Bacteroidota</taxon>
        <taxon>Flavobacteriia</taxon>
        <taxon>Flavobacteriales</taxon>
        <taxon>Flavobacteriaceae</taxon>
        <taxon>Subsaximicrobium</taxon>
    </lineage>
</organism>
<feature type="transmembrane region" description="Helical" evidence="1">
    <location>
        <begin position="99"/>
        <end position="119"/>
    </location>
</feature>
<keyword evidence="1" id="KW-0472">Membrane</keyword>
<dbReference type="AlphaFoldDB" id="A0A5C6ZN91"/>
<evidence type="ECO:0008006" key="4">
    <source>
        <dbReference type="Google" id="ProtNLM"/>
    </source>
</evidence>
<evidence type="ECO:0000313" key="3">
    <source>
        <dbReference type="Proteomes" id="UP000321578"/>
    </source>
</evidence>
<name>A0A5C6ZN91_9FLAO</name>
<keyword evidence="1" id="KW-0812">Transmembrane</keyword>
<dbReference type="Proteomes" id="UP000321578">
    <property type="component" value="Unassembled WGS sequence"/>
</dbReference>
<keyword evidence="1" id="KW-1133">Transmembrane helix</keyword>